<name>A0ABX0N6Z4_9BURK</name>
<accession>A0ABX0N6Z4</accession>
<proteinExistence type="predicted"/>
<keyword evidence="1" id="KW-0732">Signal</keyword>
<protein>
    <submittedName>
        <fullName evidence="2">Uncharacterized protein</fullName>
    </submittedName>
</protein>
<keyword evidence="3" id="KW-1185">Reference proteome</keyword>
<evidence type="ECO:0000313" key="2">
    <source>
        <dbReference type="EMBL" id="NHZ65919.1"/>
    </source>
</evidence>
<dbReference type="EMBL" id="WHJF01000104">
    <property type="protein sequence ID" value="NHZ65919.1"/>
    <property type="molecule type" value="Genomic_DNA"/>
</dbReference>
<evidence type="ECO:0000256" key="1">
    <source>
        <dbReference type="SAM" id="SignalP"/>
    </source>
</evidence>
<gene>
    <name evidence="2" type="ORF">F1735_27075</name>
</gene>
<evidence type="ECO:0000313" key="3">
    <source>
        <dbReference type="Proteomes" id="UP000610594"/>
    </source>
</evidence>
<feature type="chain" id="PRO_5045853674" evidence="1">
    <location>
        <begin position="25"/>
        <end position="757"/>
    </location>
</feature>
<feature type="signal peptide" evidence="1">
    <location>
        <begin position="1"/>
        <end position="24"/>
    </location>
</feature>
<organism evidence="2 3">
    <name type="scientific">Massilia genomosp. 1</name>
    <dbReference type="NCBI Taxonomy" id="2609280"/>
    <lineage>
        <taxon>Bacteria</taxon>
        <taxon>Pseudomonadati</taxon>
        <taxon>Pseudomonadota</taxon>
        <taxon>Betaproteobacteria</taxon>
        <taxon>Burkholderiales</taxon>
        <taxon>Oxalobacteraceae</taxon>
        <taxon>Telluria group</taxon>
        <taxon>Massilia</taxon>
    </lineage>
</organism>
<dbReference type="RefSeq" id="WP_167239841.1">
    <property type="nucleotide sequence ID" value="NZ_WHJF01000104.1"/>
</dbReference>
<sequence>MRLSRTCSLLASALLWISAAPASASGGDFYQTSRFASEFQPANAALFAAGNLGVLPGSYWRVYHYLAYQAARGRPLSKQQVAALHIDSWHVGTTSAWNGLDPDGDGPSSWLAARAPLAAQLALPVEMEIDVTAVAAHGDPYLNCHPDAFKQAGLTLAARAGLAAGGKPDAWFKLWLQGQDAVFANCAEPRHDWDKPVPKRVVKLPPPLPSDAPAWLRHDHAYQSAAANFYARNVDQARSQFQQIAREPTSPWQALAPYLAARTLIRKATLQFPLGEQPAARERLDALAQAKRELDALAQTSAPARQMATLVEARLDPAARLAALARALEKEPFGPDTARMLSDYLVLMDKLPRSVTLAAREPMTAWIASMQADAVLDQWSSERGELLQAQRMAALDTLRKSWLKQADPIWLAPLLSLARSNELSAAERTAASAMPASHPLYQTVQYHLARLALAERQGERADHDIDRLLAAQGKQMSAATSNRFLALKMLSAGTLDAFLTAAPRRIDQVERGEEIDAVPVKADQQATDDDFDVAVWRHLPMAELKVLRAHRLLPPAWKAKLEEGMLARALSAGDEETALSLLDAVAKTRKSTAHLYQRYRKAASGAGRKLAGALILVNTPELHPALFDKEEKKRYWGCKKEWGDGPVVVRQGAPAPRFLSAQQTLEAAKEQAAMLRLPLRSEFLAPTLLSWARTRPADEEAPKALHLLVASTRMECPYGSEVPEAEQLRTRYSREAYEVVHKYYPASKWTKATKYFY</sequence>
<dbReference type="Proteomes" id="UP000610594">
    <property type="component" value="Unassembled WGS sequence"/>
</dbReference>
<comment type="caution">
    <text evidence="2">The sequence shown here is derived from an EMBL/GenBank/DDBJ whole genome shotgun (WGS) entry which is preliminary data.</text>
</comment>
<reference evidence="2 3" key="1">
    <citation type="submission" date="2019-10" db="EMBL/GenBank/DDBJ databases">
        <title>Taxonomy of Antarctic Massilia spp.: description of Massilia rubra sp. nov., Massilia aquatica sp. nov., Massilia mucilaginosa sp. nov., Massilia frigida sp. nov. isolated from streams, lakes and regoliths.</title>
        <authorList>
            <person name="Holochova P."/>
            <person name="Sedlacek I."/>
            <person name="Kralova S."/>
            <person name="Maslanova I."/>
            <person name="Busse H.-J."/>
            <person name="Stankova E."/>
            <person name="Vrbovska V."/>
            <person name="Kovarovic V."/>
            <person name="Bartak M."/>
            <person name="Svec P."/>
            <person name="Pantucek R."/>
        </authorList>
    </citation>
    <scope>NUCLEOTIDE SEQUENCE [LARGE SCALE GENOMIC DNA]</scope>
    <source>
        <strain evidence="2 3">CCM 8694</strain>
    </source>
</reference>